<organism evidence="1 2">
    <name type="scientific">Octopus vulgaris</name>
    <name type="common">Common octopus</name>
    <dbReference type="NCBI Taxonomy" id="6645"/>
    <lineage>
        <taxon>Eukaryota</taxon>
        <taxon>Metazoa</taxon>
        <taxon>Spiralia</taxon>
        <taxon>Lophotrochozoa</taxon>
        <taxon>Mollusca</taxon>
        <taxon>Cephalopoda</taxon>
        <taxon>Coleoidea</taxon>
        <taxon>Octopodiformes</taxon>
        <taxon>Octopoda</taxon>
        <taxon>Incirrata</taxon>
        <taxon>Octopodidae</taxon>
        <taxon>Octopus</taxon>
    </lineage>
</organism>
<proteinExistence type="predicted"/>
<evidence type="ECO:0000313" key="1">
    <source>
        <dbReference type="EMBL" id="CAI9715368.1"/>
    </source>
</evidence>
<reference evidence="1" key="1">
    <citation type="submission" date="2023-08" db="EMBL/GenBank/DDBJ databases">
        <authorList>
            <person name="Alioto T."/>
            <person name="Alioto T."/>
            <person name="Gomez Garrido J."/>
        </authorList>
    </citation>
    <scope>NUCLEOTIDE SEQUENCE</scope>
</reference>
<sequence length="84" mass="9670">MAASMKLNDEELFVNEDPSLLLPLLRAVFLLVNRTSPHYITYHDTLDTKLTVMLRMKEMAVLNLHTLMKLIKEKEDVLQVTTGN</sequence>
<protein>
    <submittedName>
        <fullName evidence="1">Uncharacterized protein</fullName>
    </submittedName>
</protein>
<gene>
    <name evidence="1" type="ORF">OCTVUL_1B006192</name>
</gene>
<keyword evidence="2" id="KW-1185">Reference proteome</keyword>
<dbReference type="AlphaFoldDB" id="A0AA36AFV3"/>
<dbReference type="Proteomes" id="UP001162480">
    <property type="component" value="Chromosome 1"/>
</dbReference>
<evidence type="ECO:0000313" key="2">
    <source>
        <dbReference type="Proteomes" id="UP001162480"/>
    </source>
</evidence>
<name>A0AA36AFV3_OCTVU</name>
<accession>A0AA36AFV3</accession>
<dbReference type="EMBL" id="OX597814">
    <property type="protein sequence ID" value="CAI9715368.1"/>
    <property type="molecule type" value="Genomic_DNA"/>
</dbReference>